<feature type="transmembrane region" description="Helical" evidence="1">
    <location>
        <begin position="107"/>
        <end position="128"/>
    </location>
</feature>
<proteinExistence type="predicted"/>
<evidence type="ECO:0000313" key="2">
    <source>
        <dbReference type="EMBL" id="PPT92674.1"/>
    </source>
</evidence>
<protein>
    <submittedName>
        <fullName evidence="2">Uncharacterized protein</fullName>
    </submittedName>
</protein>
<keyword evidence="1" id="KW-1133">Transmembrane helix</keyword>
<evidence type="ECO:0000256" key="1">
    <source>
        <dbReference type="SAM" id="Phobius"/>
    </source>
</evidence>
<keyword evidence="1" id="KW-0472">Membrane</keyword>
<feature type="transmembrane region" description="Helical" evidence="1">
    <location>
        <begin position="42"/>
        <end position="69"/>
    </location>
</feature>
<comment type="caution">
    <text evidence="2">The sequence shown here is derived from an EMBL/GenBank/DDBJ whole genome shotgun (WGS) entry which is preliminary data.</text>
</comment>
<feature type="transmembrane region" description="Helical" evidence="1">
    <location>
        <begin position="81"/>
        <end position="101"/>
    </location>
</feature>
<gene>
    <name evidence="2" type="ORF">XthCFBP4691_03125</name>
</gene>
<keyword evidence="3" id="KW-1185">Reference proteome</keyword>
<name>A0A2S6ZK83_9XANT</name>
<organism evidence="2 3">
    <name type="scientific">Xanthomonas theicola</name>
    <dbReference type="NCBI Taxonomy" id="56464"/>
    <lineage>
        <taxon>Bacteria</taxon>
        <taxon>Pseudomonadati</taxon>
        <taxon>Pseudomonadota</taxon>
        <taxon>Gammaproteobacteria</taxon>
        <taxon>Lysobacterales</taxon>
        <taxon>Lysobacteraceae</taxon>
        <taxon>Xanthomonas</taxon>
    </lineage>
</organism>
<evidence type="ECO:0000313" key="3">
    <source>
        <dbReference type="Proteomes" id="UP000239898"/>
    </source>
</evidence>
<keyword evidence="1" id="KW-0812">Transmembrane</keyword>
<reference evidence="2 3" key="1">
    <citation type="submission" date="2016-08" db="EMBL/GenBank/DDBJ databases">
        <title>Evolution of the type three secretion system and type three effector repertoires in Xanthomonas.</title>
        <authorList>
            <person name="Merda D."/>
            <person name="Briand M."/>
            <person name="Bosis E."/>
            <person name="Rousseau C."/>
            <person name="Portier P."/>
            <person name="Jacques M.-A."/>
            <person name="Fischer-Le Saux M."/>
        </authorList>
    </citation>
    <scope>NUCLEOTIDE SEQUENCE [LARGE SCALE GENOMIC DNA]</scope>
    <source>
        <strain evidence="2 3">CFBP 4691</strain>
    </source>
</reference>
<feature type="transmembrane region" description="Helical" evidence="1">
    <location>
        <begin position="7"/>
        <end position="30"/>
    </location>
</feature>
<dbReference type="EMBL" id="MIGX01000007">
    <property type="protein sequence ID" value="PPT92674.1"/>
    <property type="molecule type" value="Genomic_DNA"/>
</dbReference>
<sequence length="138" mass="13989">MVYSGVVLAFPIAGPPLGTLVVGVPVAIVWSGDGLSVNALLLALMMALFSYAFGALPALLTGLLAARCWPRLRGWRAHLRLGLAAALLSAVCVGAAIALLSRVPAPAHQVAIALALCALAGFVGSLLVSRLLQALRGG</sequence>
<dbReference type="Proteomes" id="UP000239898">
    <property type="component" value="Unassembled WGS sequence"/>
</dbReference>
<accession>A0A2S6ZK83</accession>
<dbReference type="OrthoDB" id="5998634at2"/>
<dbReference type="AlphaFoldDB" id="A0A2S6ZK83"/>